<proteinExistence type="predicted"/>
<dbReference type="Proteomes" id="UP001321760">
    <property type="component" value="Unassembled WGS sequence"/>
</dbReference>
<dbReference type="Pfam" id="PF06985">
    <property type="entry name" value="HET"/>
    <property type="match status" value="1"/>
</dbReference>
<dbReference type="EMBL" id="MU865928">
    <property type="protein sequence ID" value="KAK4451371.1"/>
    <property type="molecule type" value="Genomic_DNA"/>
</dbReference>
<feature type="domain" description="Heterokaryon incompatibility" evidence="1">
    <location>
        <begin position="42"/>
        <end position="134"/>
    </location>
</feature>
<evidence type="ECO:0000259" key="1">
    <source>
        <dbReference type="Pfam" id="PF06985"/>
    </source>
</evidence>
<protein>
    <submittedName>
        <fullName evidence="2">Heterokaryon incompatibility protein-domain-containing protein</fullName>
    </submittedName>
</protein>
<reference evidence="2" key="1">
    <citation type="journal article" date="2023" name="Mol. Phylogenet. Evol.">
        <title>Genome-scale phylogeny and comparative genomics of the fungal order Sordariales.</title>
        <authorList>
            <person name="Hensen N."/>
            <person name="Bonometti L."/>
            <person name="Westerberg I."/>
            <person name="Brannstrom I.O."/>
            <person name="Guillou S."/>
            <person name="Cros-Aarteil S."/>
            <person name="Calhoun S."/>
            <person name="Haridas S."/>
            <person name="Kuo A."/>
            <person name="Mondo S."/>
            <person name="Pangilinan J."/>
            <person name="Riley R."/>
            <person name="LaButti K."/>
            <person name="Andreopoulos B."/>
            <person name="Lipzen A."/>
            <person name="Chen C."/>
            <person name="Yan M."/>
            <person name="Daum C."/>
            <person name="Ng V."/>
            <person name="Clum A."/>
            <person name="Steindorff A."/>
            <person name="Ohm R.A."/>
            <person name="Martin F."/>
            <person name="Silar P."/>
            <person name="Natvig D.O."/>
            <person name="Lalanne C."/>
            <person name="Gautier V."/>
            <person name="Ament-Velasquez S.L."/>
            <person name="Kruys A."/>
            <person name="Hutchinson M.I."/>
            <person name="Powell A.J."/>
            <person name="Barry K."/>
            <person name="Miller A.N."/>
            <person name="Grigoriev I.V."/>
            <person name="Debuchy R."/>
            <person name="Gladieux P."/>
            <person name="Hiltunen Thoren M."/>
            <person name="Johannesson H."/>
        </authorList>
    </citation>
    <scope>NUCLEOTIDE SEQUENCE</scope>
    <source>
        <strain evidence="2">PSN243</strain>
    </source>
</reference>
<gene>
    <name evidence="2" type="ORF">QBC34DRAFT_378227</name>
</gene>
<dbReference type="PANTHER" id="PTHR24148">
    <property type="entry name" value="ANKYRIN REPEAT DOMAIN-CONTAINING PROTEIN 39 HOMOLOG-RELATED"/>
    <property type="match status" value="1"/>
</dbReference>
<dbReference type="InterPro" id="IPR010730">
    <property type="entry name" value="HET"/>
</dbReference>
<dbReference type="InterPro" id="IPR052895">
    <property type="entry name" value="HetReg/Transcr_Mod"/>
</dbReference>
<comment type="caution">
    <text evidence="2">The sequence shown here is derived from an EMBL/GenBank/DDBJ whole genome shotgun (WGS) entry which is preliminary data.</text>
</comment>
<dbReference type="PANTHER" id="PTHR24148:SF64">
    <property type="entry name" value="HETEROKARYON INCOMPATIBILITY DOMAIN-CONTAINING PROTEIN"/>
    <property type="match status" value="1"/>
</dbReference>
<evidence type="ECO:0000313" key="3">
    <source>
        <dbReference type="Proteomes" id="UP001321760"/>
    </source>
</evidence>
<reference evidence="2" key="2">
    <citation type="submission" date="2023-05" db="EMBL/GenBank/DDBJ databases">
        <authorList>
            <consortium name="Lawrence Berkeley National Laboratory"/>
            <person name="Steindorff A."/>
            <person name="Hensen N."/>
            <person name="Bonometti L."/>
            <person name="Westerberg I."/>
            <person name="Brannstrom I.O."/>
            <person name="Guillou S."/>
            <person name="Cros-Aarteil S."/>
            <person name="Calhoun S."/>
            <person name="Haridas S."/>
            <person name="Kuo A."/>
            <person name="Mondo S."/>
            <person name="Pangilinan J."/>
            <person name="Riley R."/>
            <person name="Labutti K."/>
            <person name="Andreopoulos B."/>
            <person name="Lipzen A."/>
            <person name="Chen C."/>
            <person name="Yanf M."/>
            <person name="Daum C."/>
            <person name="Ng V."/>
            <person name="Clum A."/>
            <person name="Ohm R."/>
            <person name="Martin F."/>
            <person name="Silar P."/>
            <person name="Natvig D."/>
            <person name="Lalanne C."/>
            <person name="Gautier V."/>
            <person name="Ament-Velasquez S.L."/>
            <person name="Kruys A."/>
            <person name="Hutchinson M.I."/>
            <person name="Powell A.J."/>
            <person name="Barry K."/>
            <person name="Miller A.N."/>
            <person name="Grigoriev I.V."/>
            <person name="Debuchy R."/>
            <person name="Gladieux P."/>
            <person name="Thoren M.H."/>
            <person name="Johannesson H."/>
        </authorList>
    </citation>
    <scope>NUCLEOTIDE SEQUENCE</scope>
    <source>
        <strain evidence="2">PSN243</strain>
    </source>
</reference>
<dbReference type="AlphaFoldDB" id="A0AAV9GXR6"/>
<evidence type="ECO:0000313" key="2">
    <source>
        <dbReference type="EMBL" id="KAK4451371.1"/>
    </source>
</evidence>
<accession>A0AAV9GXR6</accession>
<keyword evidence="3" id="KW-1185">Reference proteome</keyword>
<organism evidence="2 3">
    <name type="scientific">Podospora aff. communis PSN243</name>
    <dbReference type="NCBI Taxonomy" id="3040156"/>
    <lineage>
        <taxon>Eukaryota</taxon>
        <taxon>Fungi</taxon>
        <taxon>Dikarya</taxon>
        <taxon>Ascomycota</taxon>
        <taxon>Pezizomycotina</taxon>
        <taxon>Sordariomycetes</taxon>
        <taxon>Sordariomycetidae</taxon>
        <taxon>Sordariales</taxon>
        <taxon>Podosporaceae</taxon>
        <taxon>Podospora</taxon>
    </lineage>
</organism>
<name>A0AAV9GXR6_9PEZI</name>
<sequence>MTLYQYLPLENPSHIRLIRFDHSSPTLRLQLIHAPLNENESFEALSYTWGNTDQRMPVNIGDTILTITPNLYQFLSRLREGEQADENFGAYWADQICINQKDILERNSQVALMASIYRTSRRTLVWLGEARFRDATSLRLLGDIDRRGFTKDNPLRSVLPKVIDTIELHLTNTSPAGVETSDPAEGESSILDLMNRAW</sequence>